<evidence type="ECO:0000313" key="2">
    <source>
        <dbReference type="Proteomes" id="UP000199410"/>
    </source>
</evidence>
<accession>A0A1H9GQ68</accession>
<sequence>MAKLQTEFHNFIQNLKALELFIKVQDELMNINYRSRSLKNNEFTKAATELISDVVQLTKDISEGKYDIQIINKANEKFADKGVNIFTKEVEYKDTPEVHFKISNSQMEREVGEVMKMADLVTRQQELLFRNSLTSLMIYFENLISNIIKLRLSKFPNAFNPKEKTIKYKDLMDFESIDEALDHLIENEVIDIMYGGFKSWVFYLNKAGVNIKKIDLFTEVINEAYSRRNLFVHNDGIINNVYLNKVSKEYSQDVAKGQRLSISEDYLIKAVNNVKIFGVILLLEAWKVFDKNGHDDAYDYIMGKAFDSMKEHDWEFAKYIYEFLHAEADNHANKIIAQMNIWLCEKELGNFKEVEESVKKCDVSGLQTHYELAKLSLLENSDKFFEILGHNPDSLDPEALGEWPIFKYMREDSRVNEYLQDVESIGMIN</sequence>
<organism evidence="1 2">
    <name type="scientific">Lysinibacillus fusiformis</name>
    <dbReference type="NCBI Taxonomy" id="28031"/>
    <lineage>
        <taxon>Bacteria</taxon>
        <taxon>Bacillati</taxon>
        <taxon>Bacillota</taxon>
        <taxon>Bacilli</taxon>
        <taxon>Bacillales</taxon>
        <taxon>Bacillaceae</taxon>
        <taxon>Lysinibacillus</taxon>
    </lineage>
</organism>
<dbReference type="RefSeq" id="WP_089985761.1">
    <property type="nucleotide sequence ID" value="NZ_FMVP01000004.1"/>
</dbReference>
<dbReference type="EMBL" id="FOEL01000005">
    <property type="protein sequence ID" value="SEQ52242.1"/>
    <property type="molecule type" value="Genomic_DNA"/>
</dbReference>
<name>A0A1H9GQ68_9BACI</name>
<comment type="caution">
    <text evidence="1">The sequence shown here is derived from an EMBL/GenBank/DDBJ whole genome shotgun (WGS) entry which is preliminary data.</text>
</comment>
<reference evidence="1 2" key="1">
    <citation type="submission" date="2016-10" db="EMBL/GenBank/DDBJ databases">
        <authorList>
            <person name="Varghese N."/>
            <person name="Submissions S."/>
        </authorList>
    </citation>
    <scope>NUCLEOTIDE SEQUENCE [LARGE SCALE GENOMIC DNA]</scope>
    <source>
        <strain evidence="1 2">TC-13</strain>
    </source>
</reference>
<proteinExistence type="predicted"/>
<evidence type="ECO:0000313" key="1">
    <source>
        <dbReference type="EMBL" id="SEQ52242.1"/>
    </source>
</evidence>
<gene>
    <name evidence="1" type="ORF">SAMN02787113_01893</name>
</gene>
<dbReference type="Proteomes" id="UP000199410">
    <property type="component" value="Unassembled WGS sequence"/>
</dbReference>
<protein>
    <submittedName>
        <fullName evidence="1">Uncharacterized protein</fullName>
    </submittedName>
</protein>
<dbReference type="AlphaFoldDB" id="A0A1H9GQ68"/>